<name>A0AAW0UR49_SCYPA</name>
<keyword evidence="2" id="KW-1185">Reference proteome</keyword>
<sequence length="108" mass="12247">MDPQREKTAGDVRGSHIEKAYKIEDQALHGLSATSQVKLGVDGDRRLMKQGRKGLVDNCRRVHVWPPSILTLWAQGDTNWSLLGVPDLREIHNSSGFPYPEISNCWFY</sequence>
<dbReference type="Proteomes" id="UP001487740">
    <property type="component" value="Unassembled WGS sequence"/>
</dbReference>
<reference evidence="1 2" key="1">
    <citation type="submission" date="2023-03" db="EMBL/GenBank/DDBJ databases">
        <title>High-quality genome of Scylla paramamosain provides insights in environmental adaptation.</title>
        <authorList>
            <person name="Zhang L."/>
        </authorList>
    </citation>
    <scope>NUCLEOTIDE SEQUENCE [LARGE SCALE GENOMIC DNA]</scope>
    <source>
        <strain evidence="1">LZ_2023a</strain>
        <tissue evidence="1">Muscle</tissue>
    </source>
</reference>
<gene>
    <name evidence="1" type="ORF">O3P69_001385</name>
</gene>
<comment type="caution">
    <text evidence="1">The sequence shown here is derived from an EMBL/GenBank/DDBJ whole genome shotgun (WGS) entry which is preliminary data.</text>
</comment>
<dbReference type="EMBL" id="JARAKH010000008">
    <property type="protein sequence ID" value="KAK8402230.1"/>
    <property type="molecule type" value="Genomic_DNA"/>
</dbReference>
<protein>
    <submittedName>
        <fullName evidence="1">Uncharacterized protein</fullName>
    </submittedName>
</protein>
<accession>A0AAW0UR49</accession>
<evidence type="ECO:0000313" key="1">
    <source>
        <dbReference type="EMBL" id="KAK8402230.1"/>
    </source>
</evidence>
<proteinExistence type="predicted"/>
<organism evidence="1 2">
    <name type="scientific">Scylla paramamosain</name>
    <name type="common">Mud crab</name>
    <dbReference type="NCBI Taxonomy" id="85552"/>
    <lineage>
        <taxon>Eukaryota</taxon>
        <taxon>Metazoa</taxon>
        <taxon>Ecdysozoa</taxon>
        <taxon>Arthropoda</taxon>
        <taxon>Crustacea</taxon>
        <taxon>Multicrustacea</taxon>
        <taxon>Malacostraca</taxon>
        <taxon>Eumalacostraca</taxon>
        <taxon>Eucarida</taxon>
        <taxon>Decapoda</taxon>
        <taxon>Pleocyemata</taxon>
        <taxon>Brachyura</taxon>
        <taxon>Eubrachyura</taxon>
        <taxon>Portunoidea</taxon>
        <taxon>Portunidae</taxon>
        <taxon>Portuninae</taxon>
        <taxon>Scylla</taxon>
    </lineage>
</organism>
<evidence type="ECO:0000313" key="2">
    <source>
        <dbReference type="Proteomes" id="UP001487740"/>
    </source>
</evidence>
<dbReference type="AlphaFoldDB" id="A0AAW0UR49"/>